<dbReference type="InterPro" id="IPR039303">
    <property type="entry name" value="CCDC50"/>
</dbReference>
<dbReference type="AlphaFoldDB" id="A0A485MFC9"/>
<dbReference type="Proteomes" id="UP000386466">
    <property type="component" value="Unassembled WGS sequence"/>
</dbReference>
<accession>A0A485MFC9</accession>
<reference evidence="2 3" key="1">
    <citation type="submission" date="2019-01" db="EMBL/GenBank/DDBJ databases">
        <authorList>
            <person name="Alioto T."/>
            <person name="Alioto T."/>
        </authorList>
    </citation>
    <scope>NUCLEOTIDE SEQUENCE [LARGE SCALE GENOMIC DNA]</scope>
</reference>
<feature type="region of interest" description="Disordered" evidence="1">
    <location>
        <begin position="32"/>
        <end position="90"/>
    </location>
</feature>
<feature type="compositionally biased region" description="Basic and acidic residues" evidence="1">
    <location>
        <begin position="32"/>
        <end position="76"/>
    </location>
</feature>
<gene>
    <name evidence="2" type="ORF">LYPA_23C007410</name>
</gene>
<dbReference type="EMBL" id="CAAGRJ010001186">
    <property type="protein sequence ID" value="VFV18954.1"/>
    <property type="molecule type" value="Genomic_DNA"/>
</dbReference>
<evidence type="ECO:0000313" key="2">
    <source>
        <dbReference type="EMBL" id="VFV18954.1"/>
    </source>
</evidence>
<evidence type="ECO:0000256" key="1">
    <source>
        <dbReference type="SAM" id="MobiDB-lite"/>
    </source>
</evidence>
<dbReference type="GO" id="GO:0005737">
    <property type="term" value="C:cytoplasm"/>
    <property type="evidence" value="ECO:0007669"/>
    <property type="project" value="TreeGrafter"/>
</dbReference>
<dbReference type="PANTHER" id="PTHR22115:SF1">
    <property type="entry name" value="COILED-COIL DOMAIN-CONTAINING PROTEIN 50"/>
    <property type="match status" value="1"/>
</dbReference>
<protein>
    <submittedName>
        <fullName evidence="2">Coiled-coil domain-containing</fullName>
    </submittedName>
</protein>
<evidence type="ECO:0000313" key="3">
    <source>
        <dbReference type="Proteomes" id="UP000386466"/>
    </source>
</evidence>
<proteinExistence type="predicted"/>
<sequence>MLEEENLAIQVDMRAAQIAQDEEIARFLIAEERKDYRKAKEQDKSSLDKRKQDPDWKPKTTKLELSKSKESDDPHCSKNNKPVQPPPPIMTEAEYLNYTHFTNQGLHSFYKPG</sequence>
<organism evidence="2 3">
    <name type="scientific">Lynx pardinus</name>
    <name type="common">Iberian lynx</name>
    <name type="synonym">Felis pardina</name>
    <dbReference type="NCBI Taxonomy" id="191816"/>
    <lineage>
        <taxon>Eukaryota</taxon>
        <taxon>Metazoa</taxon>
        <taxon>Chordata</taxon>
        <taxon>Craniata</taxon>
        <taxon>Vertebrata</taxon>
        <taxon>Euteleostomi</taxon>
        <taxon>Mammalia</taxon>
        <taxon>Eutheria</taxon>
        <taxon>Laurasiatheria</taxon>
        <taxon>Carnivora</taxon>
        <taxon>Feliformia</taxon>
        <taxon>Felidae</taxon>
        <taxon>Felinae</taxon>
        <taxon>Lynx</taxon>
    </lineage>
</organism>
<name>A0A485MFC9_LYNPA</name>
<dbReference type="PANTHER" id="PTHR22115">
    <property type="entry name" value="C3ORF6 PROTEIN-RELATED"/>
    <property type="match status" value="1"/>
</dbReference>
<keyword evidence="3" id="KW-1185">Reference proteome</keyword>
<dbReference type="GO" id="GO:0031625">
    <property type="term" value="F:ubiquitin protein ligase binding"/>
    <property type="evidence" value="ECO:0007669"/>
    <property type="project" value="TreeGrafter"/>
</dbReference>